<dbReference type="PANTHER" id="PTHR31480">
    <property type="entry name" value="BIFUNCTIONAL LYCOPENE CYCLASE/PHYTOENE SYNTHASE"/>
    <property type="match status" value="1"/>
</dbReference>
<evidence type="ECO:0000256" key="2">
    <source>
        <dbReference type="ARBA" id="ARBA00022679"/>
    </source>
</evidence>
<dbReference type="AlphaFoldDB" id="A0ABF7R507"/>
<dbReference type="GO" id="GO:0016765">
    <property type="term" value="F:transferase activity, transferring alkyl or aryl (other than methyl) groups"/>
    <property type="evidence" value="ECO:0007669"/>
    <property type="project" value="UniProtKB-ARBA"/>
</dbReference>
<dbReference type="KEGG" id="lfe:LAF_1787"/>
<dbReference type="PROSITE" id="PS01045">
    <property type="entry name" value="SQUALEN_PHYTOEN_SYN_2"/>
    <property type="match status" value="1"/>
</dbReference>
<sequence>MVFCILSRNSIENNRKAVINVGIALQLTNILRDVHEDAMADRYFIPKQLLLKYDIQKQVLLESKPDIQTQSLLQYLARLALSKYAETDVITNQILDRKGKVALELSINVYKKILTKLMRNNFVDLSKRVYVTPQEKLLLLVKTFSKQGV</sequence>
<evidence type="ECO:0000313" key="3">
    <source>
        <dbReference type="EMBL" id="BAG28123.1"/>
    </source>
</evidence>
<dbReference type="InterPro" id="IPR008949">
    <property type="entry name" value="Isoprenoid_synthase_dom_sf"/>
</dbReference>
<dbReference type="SUPFAM" id="SSF48576">
    <property type="entry name" value="Terpenoid synthases"/>
    <property type="match status" value="1"/>
</dbReference>
<protein>
    <submittedName>
        <fullName evidence="3">Phytoene/squalene synthase</fullName>
    </submittedName>
</protein>
<gene>
    <name evidence="3" type="ordered locus">LAF_1787</name>
</gene>
<organism evidence="3 4">
    <name type="scientific">Limosilactobacillus fermentum (strain NBRC 3956 / LMG 18251)</name>
    <name type="common">Lactobacillus fermentum</name>
    <dbReference type="NCBI Taxonomy" id="334390"/>
    <lineage>
        <taxon>Bacteria</taxon>
        <taxon>Bacillati</taxon>
        <taxon>Bacillota</taxon>
        <taxon>Bacilli</taxon>
        <taxon>Lactobacillales</taxon>
        <taxon>Lactobacillaceae</taxon>
        <taxon>Limosilactobacillus</taxon>
    </lineage>
</organism>
<dbReference type="Proteomes" id="UP000001697">
    <property type="component" value="Chromosome"/>
</dbReference>
<dbReference type="InterPro" id="IPR019845">
    <property type="entry name" value="Squalene/phytoene_synthase_CS"/>
</dbReference>
<keyword evidence="2" id="KW-0808">Transferase</keyword>
<name>A0ABF7R507_LIMF3</name>
<dbReference type="Pfam" id="PF00494">
    <property type="entry name" value="SQS_PSY"/>
    <property type="match status" value="1"/>
</dbReference>
<proteinExistence type="predicted"/>
<dbReference type="Gene3D" id="1.10.600.10">
    <property type="entry name" value="Farnesyl Diphosphate Synthase"/>
    <property type="match status" value="1"/>
</dbReference>
<dbReference type="EMBL" id="AP008937">
    <property type="protein sequence ID" value="BAG28123.1"/>
    <property type="molecule type" value="Genomic_DNA"/>
</dbReference>
<keyword evidence="4" id="KW-1185">Reference proteome</keyword>
<dbReference type="InterPro" id="IPR002060">
    <property type="entry name" value="Squ/phyt_synthse"/>
</dbReference>
<accession>A0ABF7R507</accession>
<evidence type="ECO:0000256" key="1">
    <source>
        <dbReference type="ARBA" id="ARBA00004829"/>
    </source>
</evidence>
<evidence type="ECO:0000313" key="4">
    <source>
        <dbReference type="Proteomes" id="UP000001697"/>
    </source>
</evidence>
<reference evidence="3 4" key="1">
    <citation type="journal article" date="2008" name="DNA Res.">
        <title>Comparative genome analysis of Lactobacillus reuteri and Lactobacillus fermentum reveal a genomic island for reuterin and cobalamin production.</title>
        <authorList>
            <person name="Morita H."/>
            <person name="Toh H."/>
            <person name="Fukuda S."/>
            <person name="Horikawa H."/>
            <person name="Oshima K."/>
            <person name="Suzuki T."/>
            <person name="Murakami M."/>
            <person name="Hisamatsu S."/>
            <person name="Kato Y."/>
            <person name="Takizawa T."/>
            <person name="Fukuoka H."/>
            <person name="Yoshimura T."/>
            <person name="Itoh K."/>
            <person name="O'Sullivan D.J."/>
            <person name="McKay L.L."/>
            <person name="Ohno H."/>
            <person name="Kikuchi J."/>
            <person name="Masaoka T."/>
            <person name="Hattori M."/>
        </authorList>
    </citation>
    <scope>NUCLEOTIDE SEQUENCE [LARGE SCALE GENOMIC DNA]</scope>
    <source>
        <strain evidence="4">NBRC 3956 / LMG 18251</strain>
    </source>
</reference>
<dbReference type="GO" id="GO:0008299">
    <property type="term" value="P:isoprenoid biosynthetic process"/>
    <property type="evidence" value="ECO:0007669"/>
    <property type="project" value="UniProtKB-ARBA"/>
</dbReference>
<comment type="pathway">
    <text evidence="1">Carotenoid biosynthesis.</text>
</comment>